<dbReference type="EMBL" id="CP089984">
    <property type="protein sequence ID" value="WXB15258.1"/>
    <property type="molecule type" value="Genomic_DNA"/>
</dbReference>
<dbReference type="Proteomes" id="UP001370348">
    <property type="component" value="Chromosome"/>
</dbReference>
<dbReference type="InterPro" id="IPR039470">
    <property type="entry name" value="Nuc_deoxyri_tr2"/>
</dbReference>
<keyword evidence="2" id="KW-1185">Reference proteome</keyword>
<gene>
    <name evidence="1" type="ORF">LZC94_46490</name>
</gene>
<name>A0ABZ2LWH9_9BACT</name>
<evidence type="ECO:0000313" key="2">
    <source>
        <dbReference type="Proteomes" id="UP001370348"/>
    </source>
</evidence>
<reference evidence="1 2" key="1">
    <citation type="submission" date="2021-12" db="EMBL/GenBank/DDBJ databases">
        <title>Discovery of the Pendulisporaceae a myxobacterial family with distinct sporulation behavior and unique specialized metabolism.</title>
        <authorList>
            <person name="Garcia R."/>
            <person name="Popoff A."/>
            <person name="Bader C.D."/>
            <person name="Loehr J."/>
            <person name="Walesch S."/>
            <person name="Walt C."/>
            <person name="Boldt J."/>
            <person name="Bunk B."/>
            <person name="Haeckl F.J.F.P.J."/>
            <person name="Gunesch A.P."/>
            <person name="Birkelbach J."/>
            <person name="Nuebel U."/>
            <person name="Pietschmann T."/>
            <person name="Bach T."/>
            <person name="Mueller R."/>
        </authorList>
    </citation>
    <scope>NUCLEOTIDE SEQUENCE [LARGE SCALE GENOMIC DNA]</scope>
    <source>
        <strain evidence="1 2">MSr11954</strain>
    </source>
</reference>
<proteinExistence type="predicted"/>
<sequence>MALILKPPAALAFDRALPSVFLAGSIEMGQAEDWQSQFELGLRDTNAVILNPRRDDWDGSWQQSISDPNLRAQVAWELDAQEAATCIAMYFHPSTKAPITLLELGLFAQSGKLVACCPDGYWRKGNVEIVCARYGVPMVQTVADLLLEARRRLAGG</sequence>
<protein>
    <submittedName>
        <fullName evidence="1">Nucleoside 2-deoxyribosyltransferase domain-containing protein</fullName>
    </submittedName>
</protein>
<evidence type="ECO:0000313" key="1">
    <source>
        <dbReference type="EMBL" id="WXB15258.1"/>
    </source>
</evidence>
<dbReference type="Gene3D" id="3.40.50.450">
    <property type="match status" value="1"/>
</dbReference>
<organism evidence="1 2">
    <name type="scientific">Pendulispora albinea</name>
    <dbReference type="NCBI Taxonomy" id="2741071"/>
    <lineage>
        <taxon>Bacteria</taxon>
        <taxon>Pseudomonadati</taxon>
        <taxon>Myxococcota</taxon>
        <taxon>Myxococcia</taxon>
        <taxon>Myxococcales</taxon>
        <taxon>Sorangiineae</taxon>
        <taxon>Pendulisporaceae</taxon>
        <taxon>Pendulispora</taxon>
    </lineage>
</organism>
<accession>A0ABZ2LWH9</accession>
<dbReference type="Pfam" id="PF15891">
    <property type="entry name" value="Nuc_deoxyri_tr2"/>
    <property type="match status" value="1"/>
</dbReference>
<dbReference type="RefSeq" id="WP_394824883.1">
    <property type="nucleotide sequence ID" value="NZ_CP089984.1"/>
</dbReference>